<organism evidence="1 2">
    <name type="scientific">Sphingomonas oligophenolica</name>
    <dbReference type="NCBI Taxonomy" id="301154"/>
    <lineage>
        <taxon>Bacteria</taxon>
        <taxon>Pseudomonadati</taxon>
        <taxon>Pseudomonadota</taxon>
        <taxon>Alphaproteobacteria</taxon>
        <taxon>Sphingomonadales</taxon>
        <taxon>Sphingomonadaceae</taxon>
        <taxon>Sphingomonas</taxon>
    </lineage>
</organism>
<comment type="caution">
    <text evidence="1">The sequence shown here is derived from an EMBL/GenBank/DDBJ whole genome shotgun (WGS) entry which is preliminary data.</text>
</comment>
<dbReference type="RefSeq" id="WP_140868963.1">
    <property type="nucleotide sequence ID" value="NZ_RCZK01000003.1"/>
</dbReference>
<sequence length="261" mass="28151">MAQSLFPRFATTVRDLTDVEVSDPRTSAKLALAHADAGGRTVSMVYAPFDHMNPTARIAIVGLTPGLQQARNALSAARAALRRGASVNDAAAEAKVFASFSGPMRANLVAMLDRIGVARRLGLASTALLWSERADLVHFTSALRYPVFVDGENWSGQPDALRIPPMRHWLLTYLGEELRSLRGALLVPLGPKVSMMLDYLADQGIVDRSTILDGLPHPSGANAERIAYFLGQKPRDRLSAKTNPTRLDAARASLEAKLKAG</sequence>
<dbReference type="Proteomes" id="UP000318413">
    <property type="component" value="Unassembled WGS sequence"/>
</dbReference>
<protein>
    <recommendedName>
        <fullName evidence="3">Uracil-DNA glycosylase-like domain-containing protein</fullName>
    </recommendedName>
</protein>
<reference evidence="1 2" key="1">
    <citation type="journal article" date="2019" name="Environ. Microbiol.">
        <title>Species interactions and distinct microbial communities in high Arctic permafrost affected cryosols are associated with the CH4 and CO2 gas fluxes.</title>
        <authorList>
            <person name="Altshuler I."/>
            <person name="Hamel J."/>
            <person name="Turney S."/>
            <person name="Magnuson E."/>
            <person name="Levesque R."/>
            <person name="Greer C."/>
            <person name="Whyte L.G."/>
        </authorList>
    </citation>
    <scope>NUCLEOTIDE SEQUENCE [LARGE SCALE GENOMIC DNA]</scope>
    <source>
        <strain evidence="1 2">S5.1</strain>
    </source>
</reference>
<evidence type="ECO:0008006" key="3">
    <source>
        <dbReference type="Google" id="ProtNLM"/>
    </source>
</evidence>
<dbReference type="AlphaFoldDB" id="A0A502CPB2"/>
<dbReference type="OrthoDB" id="573462at2"/>
<gene>
    <name evidence="1" type="ORF">EAH84_05505</name>
</gene>
<accession>A0A502CPB2</accession>
<proteinExistence type="predicted"/>
<name>A0A502CPB2_9SPHN</name>
<keyword evidence="2" id="KW-1185">Reference proteome</keyword>
<evidence type="ECO:0000313" key="2">
    <source>
        <dbReference type="Proteomes" id="UP000318413"/>
    </source>
</evidence>
<evidence type="ECO:0000313" key="1">
    <source>
        <dbReference type="EMBL" id="TPG13636.1"/>
    </source>
</evidence>
<dbReference type="EMBL" id="RCZK01000003">
    <property type="protein sequence ID" value="TPG13636.1"/>
    <property type="molecule type" value="Genomic_DNA"/>
</dbReference>